<dbReference type="RefSeq" id="WP_206870039.1">
    <property type="nucleotide sequence ID" value="NZ_BMBA01000002.1"/>
</dbReference>
<reference evidence="1 2" key="1">
    <citation type="journal article" date="2021" name="Int. J. Syst. Evol. Microbiol.">
        <title>Clostridium zeae sp. nov., isolated from corn silage.</title>
        <authorList>
            <person name="Kobayashi H."/>
            <person name="Tanizawa Y."/>
            <person name="Yagura M."/>
            <person name="Sakamoto M."/>
            <person name="Ohkuma M."/>
            <person name="Tohno M."/>
        </authorList>
    </citation>
    <scope>NUCLEOTIDE SEQUENCE [LARGE SCALE GENOMIC DNA]</scope>
    <source>
        <strain evidence="1 2">CSC2</strain>
    </source>
</reference>
<keyword evidence="2" id="KW-1185">Reference proteome</keyword>
<dbReference type="Proteomes" id="UP000663802">
    <property type="component" value="Unassembled WGS sequence"/>
</dbReference>
<gene>
    <name evidence="1" type="ORF">CSC2_22680</name>
</gene>
<protein>
    <submittedName>
        <fullName evidence="1">Uncharacterized protein</fullName>
    </submittedName>
</protein>
<comment type="caution">
    <text evidence="1">The sequence shown here is derived from an EMBL/GenBank/DDBJ whole genome shotgun (WGS) entry which is preliminary data.</text>
</comment>
<sequence length="79" mass="9442">MYNYYKKLETEEQMLFDSEIARLFKIYKIQDKKDFGEVVGAPYFSLVKKIIAEYMEENNLELEELYYPTYSGMAVVCPE</sequence>
<dbReference type="EMBL" id="BMBA01000002">
    <property type="protein sequence ID" value="GFZ31742.1"/>
    <property type="molecule type" value="Genomic_DNA"/>
</dbReference>
<name>A0ABQ1EAC1_9CLOT</name>
<evidence type="ECO:0000313" key="2">
    <source>
        <dbReference type="Proteomes" id="UP000663802"/>
    </source>
</evidence>
<accession>A0ABQ1EAC1</accession>
<organism evidence="1 2">
    <name type="scientific">Clostridium zeae</name>
    <dbReference type="NCBI Taxonomy" id="2759022"/>
    <lineage>
        <taxon>Bacteria</taxon>
        <taxon>Bacillati</taxon>
        <taxon>Bacillota</taxon>
        <taxon>Clostridia</taxon>
        <taxon>Eubacteriales</taxon>
        <taxon>Clostridiaceae</taxon>
        <taxon>Clostridium</taxon>
    </lineage>
</organism>
<evidence type="ECO:0000313" key="1">
    <source>
        <dbReference type="EMBL" id="GFZ31742.1"/>
    </source>
</evidence>
<proteinExistence type="predicted"/>